<accession>A0ABN1EUT6</accession>
<evidence type="ECO:0000313" key="1">
    <source>
        <dbReference type="EMBL" id="GAA0575094.1"/>
    </source>
</evidence>
<protein>
    <recommendedName>
        <fullName evidence="3">Adhesin domain-containing protein</fullName>
    </recommendedName>
</protein>
<dbReference type="EMBL" id="BAAABZ010000099">
    <property type="protein sequence ID" value="GAA0575094.1"/>
    <property type="molecule type" value="Genomic_DNA"/>
</dbReference>
<gene>
    <name evidence="1" type="ORF">GCM10010390_92640</name>
</gene>
<name>A0ABN1EUT6_9ACTN</name>
<proteinExistence type="predicted"/>
<evidence type="ECO:0000313" key="2">
    <source>
        <dbReference type="Proteomes" id="UP001501576"/>
    </source>
</evidence>
<keyword evidence="2" id="KW-1185">Reference proteome</keyword>
<dbReference type="Proteomes" id="UP001501576">
    <property type="component" value="Unassembled WGS sequence"/>
</dbReference>
<reference evidence="1 2" key="1">
    <citation type="journal article" date="2019" name="Int. J. Syst. Evol. Microbiol.">
        <title>The Global Catalogue of Microorganisms (GCM) 10K type strain sequencing project: providing services to taxonomists for standard genome sequencing and annotation.</title>
        <authorList>
            <consortium name="The Broad Institute Genomics Platform"/>
            <consortium name="The Broad Institute Genome Sequencing Center for Infectious Disease"/>
            <person name="Wu L."/>
            <person name="Ma J."/>
        </authorList>
    </citation>
    <scope>NUCLEOTIDE SEQUENCE [LARGE SCALE GENOMIC DNA]</scope>
    <source>
        <strain evidence="1 2">JCM 5052</strain>
    </source>
</reference>
<dbReference type="RefSeq" id="WP_346161785.1">
    <property type="nucleotide sequence ID" value="NZ_BAAABZ010000099.1"/>
</dbReference>
<evidence type="ECO:0008006" key="3">
    <source>
        <dbReference type="Google" id="ProtNLM"/>
    </source>
</evidence>
<sequence length="267" mass="27375">MTEKNLPTPAAVGPALAAVTCPMGSVQVTVDPAATIARAVVRTDDTTSPAAEAVRDSRVTQDGNRLTITVPELQGASGGITQTVITRGGRTQVTQVIGGTVYGSVTAMTITKDGRVITGGSTATVSSGIEVLITLPAGSGVQMRSYNADLTVTGVLAALDLDTHNGSLTAGVIGRVQVRGHNGDNDLQSVTEWADIETHNGSTYIGSYSGGTARLITHNGNVDLAASPAATGRIEARAHNGNIRLRGVSNRPDLDVVTNTRNGHISK</sequence>
<organism evidence="1 2">
    <name type="scientific">Streptomyces mordarskii</name>
    <dbReference type="NCBI Taxonomy" id="1226758"/>
    <lineage>
        <taxon>Bacteria</taxon>
        <taxon>Bacillati</taxon>
        <taxon>Actinomycetota</taxon>
        <taxon>Actinomycetes</taxon>
        <taxon>Kitasatosporales</taxon>
        <taxon>Streptomycetaceae</taxon>
        <taxon>Streptomyces</taxon>
    </lineage>
</organism>
<comment type="caution">
    <text evidence="1">The sequence shown here is derived from an EMBL/GenBank/DDBJ whole genome shotgun (WGS) entry which is preliminary data.</text>
</comment>